<evidence type="ECO:0008006" key="2">
    <source>
        <dbReference type="Google" id="ProtNLM"/>
    </source>
</evidence>
<comment type="caution">
    <text evidence="1">The sequence shown here is derived from an EMBL/GenBank/DDBJ whole genome shotgun (WGS) entry which is preliminary data.</text>
</comment>
<dbReference type="EMBL" id="VSSQ01000349">
    <property type="protein sequence ID" value="MPL92159.1"/>
    <property type="molecule type" value="Genomic_DNA"/>
</dbReference>
<accession>A0A644VL76</accession>
<dbReference type="Pfam" id="PF09676">
    <property type="entry name" value="TraV"/>
    <property type="match status" value="1"/>
</dbReference>
<dbReference type="InterPro" id="IPR014118">
    <property type="entry name" value="T4SS_TraV"/>
</dbReference>
<dbReference type="PROSITE" id="PS51257">
    <property type="entry name" value="PROKAR_LIPOPROTEIN"/>
    <property type="match status" value="1"/>
</dbReference>
<proteinExistence type="predicted"/>
<dbReference type="AlphaFoldDB" id="A0A644VL76"/>
<gene>
    <name evidence="1" type="ORF">SDC9_38256</name>
</gene>
<evidence type="ECO:0000313" key="1">
    <source>
        <dbReference type="EMBL" id="MPL92159.1"/>
    </source>
</evidence>
<protein>
    <recommendedName>
        <fullName evidence="2">Type IV conjugative transfer system protein TraV</fullName>
    </recommendedName>
</protein>
<sequence length="144" mass="15072">MIGISKTVTSVAVAATLFAIAGCSTNTQRDFLCPAQDGLACATIGEADGQSGGGGVVPVKERPTDTLNKELTQAPLTFGKGGKGAPLNAITGMNDGGSSYQATQYRVPEEVGTLWVAPHRDNDGLLYEASFVHFVVREARWATR</sequence>
<reference evidence="1" key="1">
    <citation type="submission" date="2019-08" db="EMBL/GenBank/DDBJ databases">
        <authorList>
            <person name="Kucharzyk K."/>
            <person name="Murdoch R.W."/>
            <person name="Higgins S."/>
            <person name="Loffler F."/>
        </authorList>
    </citation>
    <scope>NUCLEOTIDE SEQUENCE</scope>
</reference>
<organism evidence="1">
    <name type="scientific">bioreactor metagenome</name>
    <dbReference type="NCBI Taxonomy" id="1076179"/>
    <lineage>
        <taxon>unclassified sequences</taxon>
        <taxon>metagenomes</taxon>
        <taxon>ecological metagenomes</taxon>
    </lineage>
</organism>
<name>A0A644VL76_9ZZZZ</name>